<dbReference type="GO" id="GO:0031969">
    <property type="term" value="C:chloroplast membrane"/>
    <property type="evidence" value="ECO:0007669"/>
    <property type="project" value="UniProtKB-SubCell"/>
</dbReference>
<dbReference type="Pfam" id="PF11891">
    <property type="entry name" value="RETICULATA-like"/>
    <property type="match status" value="1"/>
</dbReference>
<evidence type="ECO:0000256" key="5">
    <source>
        <dbReference type="ARBA" id="ARBA00022692"/>
    </source>
</evidence>
<evidence type="ECO:0000256" key="8">
    <source>
        <dbReference type="ARBA" id="ARBA00023136"/>
    </source>
</evidence>
<dbReference type="InterPro" id="IPR021825">
    <property type="entry name" value="RETICULATA-related"/>
</dbReference>
<organism evidence="9 10">
    <name type="scientific">Dioscorea zingiberensis</name>
    <dbReference type="NCBI Taxonomy" id="325984"/>
    <lineage>
        <taxon>Eukaryota</taxon>
        <taxon>Viridiplantae</taxon>
        <taxon>Streptophyta</taxon>
        <taxon>Embryophyta</taxon>
        <taxon>Tracheophyta</taxon>
        <taxon>Spermatophyta</taxon>
        <taxon>Magnoliopsida</taxon>
        <taxon>Liliopsida</taxon>
        <taxon>Dioscoreales</taxon>
        <taxon>Dioscoreaceae</taxon>
        <taxon>Dioscorea</taxon>
    </lineage>
</organism>
<protein>
    <submittedName>
        <fullName evidence="9">Uncharacterized protein</fullName>
    </submittedName>
</protein>
<gene>
    <name evidence="9" type="ORF">J5N97_030083</name>
</gene>
<evidence type="ECO:0000313" key="9">
    <source>
        <dbReference type="EMBL" id="KAJ0962255.1"/>
    </source>
</evidence>
<keyword evidence="8" id="KW-0472">Membrane</keyword>
<dbReference type="AlphaFoldDB" id="A0A9D5BX07"/>
<keyword evidence="10" id="KW-1185">Reference proteome</keyword>
<keyword evidence="5" id="KW-0812">Transmembrane</keyword>
<evidence type="ECO:0000256" key="7">
    <source>
        <dbReference type="ARBA" id="ARBA00022989"/>
    </source>
</evidence>
<evidence type="ECO:0000256" key="2">
    <source>
        <dbReference type="ARBA" id="ARBA00010793"/>
    </source>
</evidence>
<accession>A0A9D5BX07</accession>
<keyword evidence="3" id="KW-0150">Chloroplast</keyword>
<dbReference type="EMBL" id="JAGGNH010000010">
    <property type="protein sequence ID" value="KAJ0962255.1"/>
    <property type="molecule type" value="Genomic_DNA"/>
</dbReference>
<dbReference type="Proteomes" id="UP001085076">
    <property type="component" value="Miscellaneous, Linkage group lg10"/>
</dbReference>
<evidence type="ECO:0000256" key="1">
    <source>
        <dbReference type="ARBA" id="ARBA00004508"/>
    </source>
</evidence>
<reference evidence="9" key="1">
    <citation type="submission" date="2021-03" db="EMBL/GenBank/DDBJ databases">
        <authorList>
            <person name="Li Z."/>
            <person name="Yang C."/>
        </authorList>
    </citation>
    <scope>NUCLEOTIDE SEQUENCE</scope>
    <source>
        <strain evidence="9">Dzin_1.0</strain>
        <tissue evidence="9">Leaf</tissue>
    </source>
</reference>
<dbReference type="OrthoDB" id="205639at2759"/>
<dbReference type="PANTHER" id="PTHR31620">
    <property type="entry name" value="PROTEIN RETICULATA-RELATED 2, CHLOROPLASTIC-RELATED"/>
    <property type="match status" value="1"/>
</dbReference>
<evidence type="ECO:0000256" key="6">
    <source>
        <dbReference type="ARBA" id="ARBA00022946"/>
    </source>
</evidence>
<sequence>MYAFPMALLSRIGTGITNALIKTRRALDENMAGESEDLPMLSTSVAYGVYMAVSSNLRSVAAAVPRSVPVLVAHELLQVGHRYLDVRYFDLLASRDLQVNGSFGGGTSRTDKIALPKSIVGSSTLLTSL</sequence>
<comment type="similarity">
    <text evidence="2">Belongs to the RETICULATA family.</text>
</comment>
<dbReference type="PANTHER" id="PTHR31620:SF8">
    <property type="entry name" value="PROTEIN RETICULATA-RELATED 4, CHLOROPLASTIC-LIKE"/>
    <property type="match status" value="1"/>
</dbReference>
<evidence type="ECO:0000256" key="3">
    <source>
        <dbReference type="ARBA" id="ARBA00022528"/>
    </source>
</evidence>
<proteinExistence type="inferred from homology"/>
<name>A0A9D5BX07_9LILI</name>
<reference evidence="9" key="2">
    <citation type="journal article" date="2022" name="Hortic Res">
        <title>The genome of Dioscorea zingiberensis sheds light on the biosynthesis, origin and evolution of the medicinally important diosgenin saponins.</title>
        <authorList>
            <person name="Li Y."/>
            <person name="Tan C."/>
            <person name="Li Z."/>
            <person name="Guo J."/>
            <person name="Li S."/>
            <person name="Chen X."/>
            <person name="Wang C."/>
            <person name="Dai X."/>
            <person name="Yang H."/>
            <person name="Song W."/>
            <person name="Hou L."/>
            <person name="Xu J."/>
            <person name="Tong Z."/>
            <person name="Xu A."/>
            <person name="Yuan X."/>
            <person name="Wang W."/>
            <person name="Yang Q."/>
            <person name="Chen L."/>
            <person name="Sun Z."/>
            <person name="Wang K."/>
            <person name="Pan B."/>
            <person name="Chen J."/>
            <person name="Bao Y."/>
            <person name="Liu F."/>
            <person name="Qi X."/>
            <person name="Gang D.R."/>
            <person name="Wen J."/>
            <person name="Li J."/>
        </authorList>
    </citation>
    <scope>NUCLEOTIDE SEQUENCE</scope>
    <source>
        <strain evidence="9">Dzin_1.0</strain>
    </source>
</reference>
<evidence type="ECO:0000313" key="10">
    <source>
        <dbReference type="Proteomes" id="UP001085076"/>
    </source>
</evidence>
<keyword evidence="7" id="KW-1133">Transmembrane helix</keyword>
<keyword evidence="4" id="KW-0934">Plastid</keyword>
<keyword evidence="6" id="KW-0809">Transit peptide</keyword>
<comment type="subcellular location">
    <subcellularLocation>
        <location evidence="1">Plastid</location>
        <location evidence="1">Chloroplast membrane</location>
        <topology evidence="1">Multi-pass membrane protein</topology>
    </subcellularLocation>
</comment>
<evidence type="ECO:0000256" key="4">
    <source>
        <dbReference type="ARBA" id="ARBA00022640"/>
    </source>
</evidence>
<comment type="caution">
    <text evidence="9">The sequence shown here is derived from an EMBL/GenBank/DDBJ whole genome shotgun (WGS) entry which is preliminary data.</text>
</comment>